<dbReference type="AlphaFoldDB" id="A0AAW1YA74"/>
<comment type="caution">
    <text evidence="2">The sequence shown here is derived from an EMBL/GenBank/DDBJ whole genome shotgun (WGS) entry which is preliminary data.</text>
</comment>
<feature type="region of interest" description="Disordered" evidence="1">
    <location>
        <begin position="1"/>
        <end position="59"/>
    </location>
</feature>
<sequence>MSRSTSPFDGLQFGSQTAGSSIFGGTSSTPPALGQSSFTFGSSQQVGGDLSSSFGDQSTNHPWNPTSPISFYQTSSSLFSTSSTCASNTNMFTCFTGFDFGTSSSSPSTSSSTAASKFLTTLSSSFSFSSSNGPTPSFSSFTDFSFGTSSTAATKVFMTSSSSSSASSH</sequence>
<accession>A0AAW1YA74</accession>
<keyword evidence="3" id="KW-1185">Reference proteome</keyword>
<evidence type="ECO:0000313" key="2">
    <source>
        <dbReference type="EMBL" id="KAK9945430.1"/>
    </source>
</evidence>
<dbReference type="Proteomes" id="UP001457282">
    <property type="component" value="Unassembled WGS sequence"/>
</dbReference>
<protein>
    <submittedName>
        <fullName evidence="2">Uncharacterized protein</fullName>
    </submittedName>
</protein>
<feature type="compositionally biased region" description="Polar residues" evidence="1">
    <location>
        <begin position="50"/>
        <end position="59"/>
    </location>
</feature>
<name>A0AAW1YA74_RUBAR</name>
<evidence type="ECO:0000256" key="1">
    <source>
        <dbReference type="SAM" id="MobiDB-lite"/>
    </source>
</evidence>
<feature type="compositionally biased region" description="Low complexity" evidence="1">
    <location>
        <begin position="34"/>
        <end position="48"/>
    </location>
</feature>
<reference evidence="2 3" key="1">
    <citation type="journal article" date="2023" name="G3 (Bethesda)">
        <title>A chromosome-length genome assembly and annotation of blackberry (Rubus argutus, cv. 'Hillquist').</title>
        <authorList>
            <person name="Bruna T."/>
            <person name="Aryal R."/>
            <person name="Dudchenko O."/>
            <person name="Sargent D.J."/>
            <person name="Mead D."/>
            <person name="Buti M."/>
            <person name="Cavallini A."/>
            <person name="Hytonen T."/>
            <person name="Andres J."/>
            <person name="Pham M."/>
            <person name="Weisz D."/>
            <person name="Mascagni F."/>
            <person name="Usai G."/>
            <person name="Natali L."/>
            <person name="Bassil N."/>
            <person name="Fernandez G.E."/>
            <person name="Lomsadze A."/>
            <person name="Armour M."/>
            <person name="Olukolu B."/>
            <person name="Poorten T."/>
            <person name="Britton C."/>
            <person name="Davik J."/>
            <person name="Ashrafi H."/>
            <person name="Aiden E.L."/>
            <person name="Borodovsky M."/>
            <person name="Worthington M."/>
        </authorList>
    </citation>
    <scope>NUCLEOTIDE SEQUENCE [LARGE SCALE GENOMIC DNA]</scope>
    <source>
        <strain evidence="2">PI 553951</strain>
    </source>
</reference>
<organism evidence="2 3">
    <name type="scientific">Rubus argutus</name>
    <name type="common">Southern blackberry</name>
    <dbReference type="NCBI Taxonomy" id="59490"/>
    <lineage>
        <taxon>Eukaryota</taxon>
        <taxon>Viridiplantae</taxon>
        <taxon>Streptophyta</taxon>
        <taxon>Embryophyta</taxon>
        <taxon>Tracheophyta</taxon>
        <taxon>Spermatophyta</taxon>
        <taxon>Magnoliopsida</taxon>
        <taxon>eudicotyledons</taxon>
        <taxon>Gunneridae</taxon>
        <taxon>Pentapetalae</taxon>
        <taxon>rosids</taxon>
        <taxon>fabids</taxon>
        <taxon>Rosales</taxon>
        <taxon>Rosaceae</taxon>
        <taxon>Rosoideae</taxon>
        <taxon>Rosoideae incertae sedis</taxon>
        <taxon>Rubus</taxon>
    </lineage>
</organism>
<proteinExistence type="predicted"/>
<evidence type="ECO:0000313" key="3">
    <source>
        <dbReference type="Proteomes" id="UP001457282"/>
    </source>
</evidence>
<gene>
    <name evidence="2" type="ORF">M0R45_010947</name>
</gene>
<dbReference type="EMBL" id="JBEDUW010000002">
    <property type="protein sequence ID" value="KAK9945430.1"/>
    <property type="molecule type" value="Genomic_DNA"/>
</dbReference>
<feature type="compositionally biased region" description="Polar residues" evidence="1">
    <location>
        <begin position="1"/>
        <end position="30"/>
    </location>
</feature>